<evidence type="ECO:0000256" key="9">
    <source>
        <dbReference type="PROSITE-ProRule" id="PRU00169"/>
    </source>
</evidence>
<dbReference type="SUPFAM" id="SSF52172">
    <property type="entry name" value="CheY-like"/>
    <property type="match status" value="1"/>
</dbReference>
<dbReference type="Pfam" id="PF00072">
    <property type="entry name" value="Response_reg"/>
    <property type="match status" value="1"/>
</dbReference>
<dbReference type="EMBL" id="CP003653">
    <property type="protein sequence ID" value="AFZ35168.1"/>
    <property type="molecule type" value="Genomic_DNA"/>
</dbReference>
<dbReference type="RefSeq" id="WP_015192839.1">
    <property type="nucleotide sequence ID" value="NC_019748.1"/>
</dbReference>
<evidence type="ECO:0000256" key="2">
    <source>
        <dbReference type="ARBA" id="ARBA00012438"/>
    </source>
</evidence>
<dbReference type="InterPro" id="IPR001789">
    <property type="entry name" value="Sig_transdc_resp-reg_receiver"/>
</dbReference>
<feature type="coiled-coil region" evidence="10">
    <location>
        <begin position="143"/>
        <end position="170"/>
    </location>
</feature>
<dbReference type="FunFam" id="3.30.70.270:FF:000001">
    <property type="entry name" value="Diguanylate cyclase domain protein"/>
    <property type="match status" value="1"/>
</dbReference>
<evidence type="ECO:0000256" key="1">
    <source>
        <dbReference type="ARBA" id="ARBA00000085"/>
    </source>
</evidence>
<dbReference type="Gene3D" id="3.30.70.270">
    <property type="match status" value="1"/>
</dbReference>
<dbReference type="GO" id="GO:0043709">
    <property type="term" value="P:cell adhesion involved in single-species biofilm formation"/>
    <property type="evidence" value="ECO:0007669"/>
    <property type="project" value="TreeGrafter"/>
</dbReference>
<dbReference type="STRING" id="111780.Sta7437_1602"/>
<evidence type="ECO:0000256" key="8">
    <source>
        <dbReference type="ARBA" id="ARBA00023012"/>
    </source>
</evidence>
<comment type="catalytic activity">
    <reaction evidence="1">
        <text>ATP + protein L-histidine = ADP + protein N-phospho-L-histidine.</text>
        <dbReference type="EC" id="2.7.13.3"/>
    </reaction>
</comment>
<accession>K9XRM7</accession>
<keyword evidence="3 9" id="KW-0597">Phosphoprotein</keyword>
<dbReference type="InterPro" id="IPR000160">
    <property type="entry name" value="GGDEF_dom"/>
</dbReference>
<dbReference type="PROSITE" id="PS50887">
    <property type="entry name" value="GGDEF"/>
    <property type="match status" value="1"/>
</dbReference>
<dbReference type="EC" id="2.7.13.3" evidence="2"/>
<dbReference type="HOGENOM" id="CLU_000445_11_28_3"/>
<keyword evidence="5" id="KW-0547">Nucleotide-binding</keyword>
<dbReference type="InterPro" id="IPR011006">
    <property type="entry name" value="CheY-like_superfamily"/>
</dbReference>
<evidence type="ECO:0000256" key="3">
    <source>
        <dbReference type="ARBA" id="ARBA00022553"/>
    </source>
</evidence>
<dbReference type="NCBIfam" id="TIGR00254">
    <property type="entry name" value="GGDEF"/>
    <property type="match status" value="1"/>
</dbReference>
<dbReference type="SMART" id="SM00267">
    <property type="entry name" value="GGDEF"/>
    <property type="match status" value="1"/>
</dbReference>
<keyword evidence="10" id="KW-0175">Coiled coil</keyword>
<dbReference type="PANTHER" id="PTHR45138:SF9">
    <property type="entry name" value="DIGUANYLATE CYCLASE DGCM-RELATED"/>
    <property type="match status" value="1"/>
</dbReference>
<dbReference type="eggNOG" id="COG3706">
    <property type="taxonomic scope" value="Bacteria"/>
</dbReference>
<dbReference type="PANTHER" id="PTHR45138">
    <property type="entry name" value="REGULATORY COMPONENTS OF SENSORY TRANSDUCTION SYSTEM"/>
    <property type="match status" value="1"/>
</dbReference>
<sequence>MKAKPKLIQEEILVVDDQRDNLLLLSTMLTMEGYQVREVVNGKLALQVAKADQPDLILLDINMPEMNGYEVCQLLKADQETKDIPIIFISASHYALDKVKAFNCGGNDYITKPFQLEEVSVRIKNQLAIRRLQVELTEKNACLENEIRHRQEVESELLKLNQQLKVLATVDSLTKIANRYYFDEMFEREWRQSNREKSSLSLILCDVDFFKSYNDYFGHQAGDDCLYQVAQAISEVVKRPMDLVARYGGEEFVVLLPQTPVASALELAEKIRYKVYKLNLHHPLSATSDRVSLSLGVAGIVASSQYNKEQFLAIADQALYQAKQLGRNRVILGSLS</sequence>
<dbReference type="AlphaFoldDB" id="K9XRM7"/>
<dbReference type="GO" id="GO:0005524">
    <property type="term" value="F:ATP binding"/>
    <property type="evidence" value="ECO:0007669"/>
    <property type="project" value="UniProtKB-KW"/>
</dbReference>
<dbReference type="GO" id="GO:1902201">
    <property type="term" value="P:negative regulation of bacterial-type flagellum-dependent cell motility"/>
    <property type="evidence" value="ECO:0007669"/>
    <property type="project" value="TreeGrafter"/>
</dbReference>
<gene>
    <name evidence="13" type="ordered locus">Sta7437_1602</name>
</gene>
<evidence type="ECO:0000256" key="10">
    <source>
        <dbReference type="SAM" id="Coils"/>
    </source>
</evidence>
<keyword evidence="14" id="KW-1185">Reference proteome</keyword>
<dbReference type="InterPro" id="IPR050469">
    <property type="entry name" value="Diguanylate_Cyclase"/>
</dbReference>
<dbReference type="Proteomes" id="UP000010473">
    <property type="component" value="Chromosome"/>
</dbReference>
<name>K9XRM7_STAC7</name>
<feature type="domain" description="Response regulatory" evidence="11">
    <location>
        <begin position="11"/>
        <end position="127"/>
    </location>
</feature>
<dbReference type="InterPro" id="IPR029787">
    <property type="entry name" value="Nucleotide_cyclase"/>
</dbReference>
<dbReference type="InterPro" id="IPR043128">
    <property type="entry name" value="Rev_trsase/Diguanyl_cyclase"/>
</dbReference>
<evidence type="ECO:0000313" key="14">
    <source>
        <dbReference type="Proteomes" id="UP000010473"/>
    </source>
</evidence>
<evidence type="ECO:0000313" key="13">
    <source>
        <dbReference type="EMBL" id="AFZ35168.1"/>
    </source>
</evidence>
<dbReference type="OrthoDB" id="453368at2"/>
<dbReference type="CDD" id="cd01949">
    <property type="entry name" value="GGDEF"/>
    <property type="match status" value="1"/>
</dbReference>
<dbReference type="Gene3D" id="3.40.50.2300">
    <property type="match status" value="1"/>
</dbReference>
<evidence type="ECO:0000256" key="7">
    <source>
        <dbReference type="ARBA" id="ARBA00022840"/>
    </source>
</evidence>
<keyword evidence="6" id="KW-0418">Kinase</keyword>
<dbReference type="GO" id="GO:0000160">
    <property type="term" value="P:phosphorelay signal transduction system"/>
    <property type="evidence" value="ECO:0007669"/>
    <property type="project" value="UniProtKB-KW"/>
</dbReference>
<keyword evidence="8" id="KW-0902">Two-component regulatory system</keyword>
<reference evidence="14" key="1">
    <citation type="journal article" date="2013" name="Proc. Natl. Acad. Sci. U.S.A.">
        <title>Improving the coverage of the cyanobacterial phylum using diversity-driven genome sequencing.</title>
        <authorList>
            <person name="Shih P.M."/>
            <person name="Wu D."/>
            <person name="Latifi A."/>
            <person name="Axen S.D."/>
            <person name="Fewer D.P."/>
            <person name="Talla E."/>
            <person name="Calteau A."/>
            <person name="Cai F."/>
            <person name="Tandeau de Marsac N."/>
            <person name="Rippka R."/>
            <person name="Herdman M."/>
            <person name="Sivonen K."/>
            <person name="Coursin T."/>
            <person name="Laurent T."/>
            <person name="Goodwin L."/>
            <person name="Nolan M."/>
            <person name="Davenport K.W."/>
            <person name="Han C.S."/>
            <person name="Rubin E.M."/>
            <person name="Eisen J.A."/>
            <person name="Woyke T."/>
            <person name="Gugger M."/>
            <person name="Kerfeld C.A."/>
        </authorList>
    </citation>
    <scope>NUCLEOTIDE SEQUENCE [LARGE SCALE GENOMIC DNA]</scope>
    <source>
        <strain evidence="14">ATCC 29371 / PCC 7437</strain>
    </source>
</reference>
<proteinExistence type="predicted"/>
<dbReference type="GO" id="GO:0004673">
    <property type="term" value="F:protein histidine kinase activity"/>
    <property type="evidence" value="ECO:0007669"/>
    <property type="project" value="UniProtKB-EC"/>
</dbReference>
<dbReference type="SUPFAM" id="SSF55073">
    <property type="entry name" value="Nucleotide cyclase"/>
    <property type="match status" value="1"/>
</dbReference>
<dbReference type="Pfam" id="PF00990">
    <property type="entry name" value="GGDEF"/>
    <property type="match status" value="1"/>
</dbReference>
<dbReference type="GO" id="GO:0052621">
    <property type="term" value="F:diguanylate cyclase activity"/>
    <property type="evidence" value="ECO:0007669"/>
    <property type="project" value="TreeGrafter"/>
</dbReference>
<dbReference type="SMART" id="SM00448">
    <property type="entry name" value="REC"/>
    <property type="match status" value="1"/>
</dbReference>
<evidence type="ECO:0000259" key="12">
    <source>
        <dbReference type="PROSITE" id="PS50887"/>
    </source>
</evidence>
<protein>
    <recommendedName>
        <fullName evidence="2">histidine kinase</fullName>
        <ecNumber evidence="2">2.7.13.3</ecNumber>
    </recommendedName>
</protein>
<dbReference type="PROSITE" id="PS50110">
    <property type="entry name" value="RESPONSE_REGULATORY"/>
    <property type="match status" value="1"/>
</dbReference>
<evidence type="ECO:0000259" key="11">
    <source>
        <dbReference type="PROSITE" id="PS50110"/>
    </source>
</evidence>
<organism evidence="13 14">
    <name type="scientific">Stanieria cyanosphaera (strain ATCC 29371 / PCC 7437)</name>
    <dbReference type="NCBI Taxonomy" id="111780"/>
    <lineage>
        <taxon>Bacteria</taxon>
        <taxon>Bacillati</taxon>
        <taxon>Cyanobacteriota</taxon>
        <taxon>Cyanophyceae</taxon>
        <taxon>Pleurocapsales</taxon>
        <taxon>Dermocarpellaceae</taxon>
        <taxon>Stanieria</taxon>
    </lineage>
</organism>
<keyword evidence="7" id="KW-0067">ATP-binding</keyword>
<feature type="modified residue" description="4-aspartylphosphate" evidence="9">
    <location>
        <position position="60"/>
    </location>
</feature>
<dbReference type="GO" id="GO:0005886">
    <property type="term" value="C:plasma membrane"/>
    <property type="evidence" value="ECO:0007669"/>
    <property type="project" value="TreeGrafter"/>
</dbReference>
<keyword evidence="4" id="KW-0808">Transferase</keyword>
<dbReference type="FunFam" id="3.40.50.2300:FF:000121">
    <property type="entry name" value="Sensor histidine kinase RcsC"/>
    <property type="match status" value="1"/>
</dbReference>
<evidence type="ECO:0000256" key="4">
    <source>
        <dbReference type="ARBA" id="ARBA00022679"/>
    </source>
</evidence>
<feature type="domain" description="GGDEF" evidence="12">
    <location>
        <begin position="198"/>
        <end position="335"/>
    </location>
</feature>
<evidence type="ECO:0000256" key="6">
    <source>
        <dbReference type="ARBA" id="ARBA00022777"/>
    </source>
</evidence>
<evidence type="ECO:0000256" key="5">
    <source>
        <dbReference type="ARBA" id="ARBA00022741"/>
    </source>
</evidence>
<dbReference type="KEGG" id="scs:Sta7437_1602"/>